<dbReference type="InterPro" id="IPR021131">
    <property type="entry name" value="Ribosomal_uL15/eL18"/>
</dbReference>
<dbReference type="AlphaFoldDB" id="A0A1G1V9H5"/>
<sequence length="145" mass="15754">MIQLFKSKTKGKKRVGRGMGSGRGSHTVGRGQKGQKTRRKIHPLFEGTKTKKSLIQRLPLLRGKGKLKSLQTRRIIIDVARLEVLPDGASVNIEALLKHGLVGREAVRSGVKILGNTKVTKKFVVSLPVSSQARRAIESAGGTIL</sequence>
<feature type="region of interest" description="Disordered" evidence="6">
    <location>
        <begin position="1"/>
        <end position="38"/>
    </location>
</feature>
<comment type="subunit">
    <text evidence="4">Part of the 50S ribosomal subunit.</text>
</comment>
<evidence type="ECO:0000256" key="6">
    <source>
        <dbReference type="SAM" id="MobiDB-lite"/>
    </source>
</evidence>
<feature type="compositionally biased region" description="Basic residues" evidence="6">
    <location>
        <begin position="7"/>
        <end position="16"/>
    </location>
</feature>
<evidence type="ECO:0000256" key="1">
    <source>
        <dbReference type="ARBA" id="ARBA00007320"/>
    </source>
</evidence>
<keyword evidence="4" id="KW-0694">RNA-binding</keyword>
<dbReference type="InterPro" id="IPR036227">
    <property type="entry name" value="Ribosomal_uL15/eL18_sf"/>
</dbReference>
<dbReference type="PROSITE" id="PS00475">
    <property type="entry name" value="RIBOSOMAL_L15"/>
    <property type="match status" value="1"/>
</dbReference>
<dbReference type="NCBIfam" id="TIGR01071">
    <property type="entry name" value="rplO_bact"/>
    <property type="match status" value="1"/>
</dbReference>
<evidence type="ECO:0000313" key="8">
    <source>
        <dbReference type="EMBL" id="OGY12070.1"/>
    </source>
</evidence>
<comment type="caution">
    <text evidence="8">The sequence shown here is derived from an EMBL/GenBank/DDBJ whole genome shotgun (WGS) entry which is preliminary data.</text>
</comment>
<dbReference type="Gene3D" id="3.100.10.10">
    <property type="match status" value="1"/>
</dbReference>
<dbReference type="InterPro" id="IPR030878">
    <property type="entry name" value="Ribosomal_uL15"/>
</dbReference>
<dbReference type="STRING" id="1797517.A3F61_03465"/>
<gene>
    <name evidence="4" type="primary">rplO</name>
    <name evidence="8" type="ORF">A3F61_03465</name>
</gene>
<name>A0A1G1V9H5_9BACT</name>
<dbReference type="Pfam" id="PF00828">
    <property type="entry name" value="Ribosomal_L27A"/>
    <property type="match status" value="1"/>
</dbReference>
<comment type="similarity">
    <text evidence="1 4 5">Belongs to the universal ribosomal protein uL15 family.</text>
</comment>
<dbReference type="HAMAP" id="MF_01341">
    <property type="entry name" value="Ribosomal_uL15"/>
    <property type="match status" value="1"/>
</dbReference>
<evidence type="ECO:0000256" key="4">
    <source>
        <dbReference type="HAMAP-Rule" id="MF_01341"/>
    </source>
</evidence>
<dbReference type="EMBL" id="MHCA01000027">
    <property type="protein sequence ID" value="OGY12070.1"/>
    <property type="molecule type" value="Genomic_DNA"/>
</dbReference>
<evidence type="ECO:0000256" key="3">
    <source>
        <dbReference type="ARBA" id="ARBA00023274"/>
    </source>
</evidence>
<protein>
    <recommendedName>
        <fullName evidence="4">Large ribosomal subunit protein uL15</fullName>
    </recommendedName>
</protein>
<dbReference type="GO" id="GO:0006412">
    <property type="term" value="P:translation"/>
    <property type="evidence" value="ECO:0007669"/>
    <property type="project" value="UniProtKB-UniRule"/>
</dbReference>
<dbReference type="PANTHER" id="PTHR12934">
    <property type="entry name" value="50S RIBOSOMAL PROTEIN L15"/>
    <property type="match status" value="1"/>
</dbReference>
<comment type="function">
    <text evidence="4">Binds to the 23S rRNA.</text>
</comment>
<dbReference type="GO" id="GO:0003735">
    <property type="term" value="F:structural constituent of ribosome"/>
    <property type="evidence" value="ECO:0007669"/>
    <property type="project" value="InterPro"/>
</dbReference>
<accession>A0A1G1V9H5</accession>
<evidence type="ECO:0000256" key="5">
    <source>
        <dbReference type="RuleBase" id="RU003888"/>
    </source>
</evidence>
<dbReference type="Proteomes" id="UP000178272">
    <property type="component" value="Unassembled WGS sequence"/>
</dbReference>
<proteinExistence type="inferred from homology"/>
<reference evidence="8 9" key="1">
    <citation type="journal article" date="2016" name="Nat. Commun.">
        <title>Thousands of microbial genomes shed light on interconnected biogeochemical processes in an aquifer system.</title>
        <authorList>
            <person name="Anantharaman K."/>
            <person name="Brown C.T."/>
            <person name="Hug L.A."/>
            <person name="Sharon I."/>
            <person name="Castelle C.J."/>
            <person name="Probst A.J."/>
            <person name="Thomas B.C."/>
            <person name="Singh A."/>
            <person name="Wilkins M.J."/>
            <person name="Karaoz U."/>
            <person name="Brodie E.L."/>
            <person name="Williams K.H."/>
            <person name="Hubbard S.S."/>
            <person name="Banfield J.F."/>
        </authorList>
    </citation>
    <scope>NUCLEOTIDE SEQUENCE [LARGE SCALE GENOMIC DNA]</scope>
</reference>
<dbReference type="GO" id="GO:0015934">
    <property type="term" value="C:large ribosomal subunit"/>
    <property type="evidence" value="ECO:0007669"/>
    <property type="project" value="InterPro"/>
</dbReference>
<evidence type="ECO:0000259" key="7">
    <source>
        <dbReference type="Pfam" id="PF00828"/>
    </source>
</evidence>
<organism evidence="8 9">
    <name type="scientific">Candidatus Blackburnbacteria bacterium RIFCSPHIGHO2_12_FULL_41_13b</name>
    <dbReference type="NCBI Taxonomy" id="1797517"/>
    <lineage>
        <taxon>Bacteria</taxon>
        <taxon>Candidatus Blackburniibacteriota</taxon>
    </lineage>
</organism>
<keyword evidence="3 4" id="KW-0687">Ribonucleoprotein</keyword>
<dbReference type="PANTHER" id="PTHR12934:SF11">
    <property type="entry name" value="LARGE RIBOSOMAL SUBUNIT PROTEIN UL15M"/>
    <property type="match status" value="1"/>
</dbReference>
<feature type="domain" description="Large ribosomal subunit protein uL15/eL18" evidence="7">
    <location>
        <begin position="80"/>
        <end position="144"/>
    </location>
</feature>
<dbReference type="GO" id="GO:0019843">
    <property type="term" value="F:rRNA binding"/>
    <property type="evidence" value="ECO:0007669"/>
    <property type="project" value="UniProtKB-UniRule"/>
</dbReference>
<evidence type="ECO:0000256" key="2">
    <source>
        <dbReference type="ARBA" id="ARBA00022980"/>
    </source>
</evidence>
<dbReference type="InterPro" id="IPR005749">
    <property type="entry name" value="Ribosomal_uL15_bac-type"/>
</dbReference>
<keyword evidence="4" id="KW-0699">rRNA-binding</keyword>
<dbReference type="SUPFAM" id="SSF52080">
    <property type="entry name" value="Ribosomal proteins L15p and L18e"/>
    <property type="match status" value="1"/>
</dbReference>
<keyword evidence="2 4" id="KW-0689">Ribosomal protein</keyword>
<evidence type="ECO:0000313" key="9">
    <source>
        <dbReference type="Proteomes" id="UP000178272"/>
    </source>
</evidence>
<dbReference type="InterPro" id="IPR001196">
    <property type="entry name" value="Ribosomal_uL15_CS"/>
</dbReference>